<organism evidence="2">
    <name type="scientific">uncultured Acetobacteraceae bacterium</name>
    <dbReference type="NCBI Taxonomy" id="169975"/>
    <lineage>
        <taxon>Bacteria</taxon>
        <taxon>Pseudomonadati</taxon>
        <taxon>Pseudomonadota</taxon>
        <taxon>Alphaproteobacteria</taxon>
        <taxon>Acetobacterales</taxon>
        <taxon>Acetobacteraceae</taxon>
        <taxon>environmental samples</taxon>
    </lineage>
</organism>
<gene>
    <name evidence="2" type="ORF">AVDCRST_MAG08-2769</name>
</gene>
<dbReference type="EMBL" id="CADCTG010000202">
    <property type="protein sequence ID" value="CAA9262404.1"/>
    <property type="molecule type" value="Genomic_DNA"/>
</dbReference>
<proteinExistence type="predicted"/>
<feature type="compositionally biased region" description="Basic residues" evidence="1">
    <location>
        <begin position="1"/>
        <end position="13"/>
    </location>
</feature>
<evidence type="ECO:0000313" key="2">
    <source>
        <dbReference type="EMBL" id="CAA9262404.1"/>
    </source>
</evidence>
<protein>
    <submittedName>
        <fullName evidence="2">Uncharacterized protein</fullName>
    </submittedName>
</protein>
<accession>A0A6J4IXS1</accession>
<feature type="non-terminal residue" evidence="2">
    <location>
        <position position="112"/>
    </location>
</feature>
<feature type="non-terminal residue" evidence="2">
    <location>
        <position position="1"/>
    </location>
</feature>
<dbReference type="AlphaFoldDB" id="A0A6J4IXS1"/>
<reference evidence="2" key="1">
    <citation type="submission" date="2020-02" db="EMBL/GenBank/DDBJ databases">
        <authorList>
            <person name="Meier V. D."/>
        </authorList>
    </citation>
    <scope>NUCLEOTIDE SEQUENCE</scope>
    <source>
        <strain evidence="2">AVDCRST_MAG08</strain>
    </source>
</reference>
<feature type="compositionally biased region" description="Basic and acidic residues" evidence="1">
    <location>
        <begin position="75"/>
        <end position="84"/>
    </location>
</feature>
<sequence>GPVRRCQLHRHQPLRVSEAAGSVAALPAAQRGMDDPGGARRGGPRRPLPDHLSRPLPPRPPCGPGTGTGGAAELARPDRPEMARPTRCPAPRLQRRHCVLVRDDAQDVQLGL</sequence>
<evidence type="ECO:0000256" key="1">
    <source>
        <dbReference type="SAM" id="MobiDB-lite"/>
    </source>
</evidence>
<feature type="region of interest" description="Disordered" evidence="1">
    <location>
        <begin position="1"/>
        <end position="90"/>
    </location>
</feature>
<name>A0A6J4IXS1_9PROT</name>